<accession>A0ABQ6K1U6</accession>
<name>A0ABQ6K1U6_9MICO</name>
<sequence>MSDEIFTVTATITVRVGDAQAVHDLAAAAGVREGDERAELEGAVAAGLAELPALVTQYGFEVLGSEAHVTQTAAPVAEVP</sequence>
<comment type="caution">
    <text evidence="1">The sequence shown here is derived from an EMBL/GenBank/DDBJ whole genome shotgun (WGS) entry which is preliminary data.</text>
</comment>
<evidence type="ECO:0000313" key="2">
    <source>
        <dbReference type="Proteomes" id="UP001157034"/>
    </source>
</evidence>
<gene>
    <name evidence="1" type="ORF">GCM10025881_13990</name>
</gene>
<protein>
    <recommendedName>
        <fullName evidence="3">DUF1902 domain-containing protein</fullName>
    </recommendedName>
</protein>
<organism evidence="1 2">
    <name type="scientific">Pseudolysinimonas kribbensis</name>
    <dbReference type="NCBI Taxonomy" id="433641"/>
    <lineage>
        <taxon>Bacteria</taxon>
        <taxon>Bacillati</taxon>
        <taxon>Actinomycetota</taxon>
        <taxon>Actinomycetes</taxon>
        <taxon>Micrococcales</taxon>
        <taxon>Microbacteriaceae</taxon>
        <taxon>Pseudolysinimonas</taxon>
    </lineage>
</organism>
<dbReference type="RefSeq" id="WP_284253478.1">
    <property type="nucleotide sequence ID" value="NZ_BAAAQO010000002.1"/>
</dbReference>
<evidence type="ECO:0008006" key="3">
    <source>
        <dbReference type="Google" id="ProtNLM"/>
    </source>
</evidence>
<keyword evidence="2" id="KW-1185">Reference proteome</keyword>
<reference evidence="2" key="1">
    <citation type="journal article" date="2019" name="Int. J. Syst. Evol. Microbiol.">
        <title>The Global Catalogue of Microorganisms (GCM) 10K type strain sequencing project: providing services to taxonomists for standard genome sequencing and annotation.</title>
        <authorList>
            <consortium name="The Broad Institute Genomics Platform"/>
            <consortium name="The Broad Institute Genome Sequencing Center for Infectious Disease"/>
            <person name="Wu L."/>
            <person name="Ma J."/>
        </authorList>
    </citation>
    <scope>NUCLEOTIDE SEQUENCE [LARGE SCALE GENOMIC DNA]</scope>
    <source>
        <strain evidence="2">NBRC 108894</strain>
    </source>
</reference>
<dbReference type="Proteomes" id="UP001157034">
    <property type="component" value="Unassembled WGS sequence"/>
</dbReference>
<proteinExistence type="predicted"/>
<dbReference type="EMBL" id="BSVB01000001">
    <property type="protein sequence ID" value="GMA94575.1"/>
    <property type="molecule type" value="Genomic_DNA"/>
</dbReference>
<evidence type="ECO:0000313" key="1">
    <source>
        <dbReference type="EMBL" id="GMA94575.1"/>
    </source>
</evidence>